<feature type="region of interest" description="Disordered" evidence="2">
    <location>
        <begin position="57"/>
        <end position="138"/>
    </location>
</feature>
<feature type="compositionally biased region" description="Basic and acidic residues" evidence="2">
    <location>
        <begin position="70"/>
        <end position="106"/>
    </location>
</feature>
<dbReference type="GO" id="GO:0003677">
    <property type="term" value="F:DNA binding"/>
    <property type="evidence" value="ECO:0007669"/>
    <property type="project" value="UniProtKB-KW"/>
</dbReference>
<feature type="domain" description="Lsr2 dimerization" evidence="3">
    <location>
        <begin position="4"/>
        <end position="55"/>
    </location>
</feature>
<evidence type="ECO:0000256" key="1">
    <source>
        <dbReference type="ARBA" id="ARBA00023125"/>
    </source>
</evidence>
<evidence type="ECO:0000259" key="3">
    <source>
        <dbReference type="Pfam" id="PF11774"/>
    </source>
</evidence>
<gene>
    <name evidence="5" type="ORF">SHKM778_95060</name>
</gene>
<geneLocation type="plasmid" evidence="5">
    <name>pKM77-8_1</name>
</geneLocation>
<reference evidence="5" key="1">
    <citation type="submission" date="2024-06" db="EMBL/GenBank/DDBJ databases">
        <authorList>
            <consortium name="consrtm"/>
            <person name="Uemura M."/>
            <person name="Terahara T."/>
        </authorList>
    </citation>
    <scope>NUCLEOTIDE SEQUENCE</scope>
    <source>
        <strain evidence="5">KM77-8</strain>
        <plasmid evidence="5">pKM77-8_1</plasmid>
    </source>
</reference>
<dbReference type="Pfam" id="PF11774">
    <property type="entry name" value="Lsr2"/>
    <property type="match status" value="1"/>
</dbReference>
<dbReference type="InterPro" id="IPR042261">
    <property type="entry name" value="Lsr2-like_dimerization"/>
</dbReference>
<organism evidence="5">
    <name type="scientific">Streptomyces haneummycinicus</name>
    <dbReference type="NCBI Taxonomy" id="3074435"/>
    <lineage>
        <taxon>Bacteria</taxon>
        <taxon>Bacillati</taxon>
        <taxon>Actinomycetota</taxon>
        <taxon>Actinomycetes</taxon>
        <taxon>Kitasatosporales</taxon>
        <taxon>Streptomycetaceae</taxon>
        <taxon>Streptomyces</taxon>
    </lineage>
</organism>
<feature type="domain" description="Lsr2 DNA-binding" evidence="4">
    <location>
        <begin position="76"/>
        <end position="109"/>
    </location>
</feature>
<feature type="compositionally biased region" description="Polar residues" evidence="2">
    <location>
        <begin position="119"/>
        <end position="138"/>
    </location>
</feature>
<dbReference type="InterPro" id="IPR024412">
    <property type="entry name" value="Lsr2_dim_dom"/>
</dbReference>
<name>A0AAT9HZJ2_9ACTN</name>
<proteinExistence type="predicted"/>
<feature type="compositionally biased region" description="Basic residues" evidence="2">
    <location>
        <begin position="60"/>
        <end position="69"/>
    </location>
</feature>
<dbReference type="GO" id="GO:0016746">
    <property type="term" value="F:acyltransferase activity"/>
    <property type="evidence" value="ECO:0007669"/>
    <property type="project" value="InterPro"/>
</dbReference>
<sequence length="138" mass="15366">MADRLILVDDLDEESIKGVERIDFMWRGTEYEIDLNPEHLAEYDEVLAPLLKVARVKQGAGRKGRKATKPKSETTAETKKMRDWAKANGHDVPDRGPIPREVREAYARAQAESGPSVPPQGTQENAAEPATQNPYAGR</sequence>
<dbReference type="Gene3D" id="3.30.60.230">
    <property type="entry name" value="Lsr2, dimerization domain"/>
    <property type="match status" value="1"/>
</dbReference>
<reference evidence="5" key="2">
    <citation type="submission" date="2024-07" db="EMBL/GenBank/DDBJ databases">
        <title>Streptomyces haneummycinica sp. nov., a new antibiotic-producing actinobacterium isolated from marine sediment.</title>
        <authorList>
            <person name="Uemura M."/>
            <person name="Hamada M."/>
            <person name="Hirano S."/>
            <person name="Kobayashi K."/>
            <person name="Ohshiro T."/>
            <person name="Kobayashi T."/>
            <person name="Terahara T."/>
        </authorList>
    </citation>
    <scope>NUCLEOTIDE SEQUENCE</scope>
    <source>
        <strain evidence="5">KM77-8</strain>
        <plasmid evidence="5">pKM77-8_1</plasmid>
    </source>
</reference>
<evidence type="ECO:0000256" key="2">
    <source>
        <dbReference type="SAM" id="MobiDB-lite"/>
    </source>
</evidence>
<evidence type="ECO:0000259" key="4">
    <source>
        <dbReference type="Pfam" id="PF23359"/>
    </source>
</evidence>
<dbReference type="AlphaFoldDB" id="A0AAT9HZJ2"/>
<keyword evidence="1" id="KW-0238">DNA-binding</keyword>
<dbReference type="Gene3D" id="4.10.320.10">
    <property type="entry name" value="E3-binding domain"/>
    <property type="match status" value="1"/>
</dbReference>
<evidence type="ECO:0000313" key="5">
    <source>
        <dbReference type="EMBL" id="BFO23118.1"/>
    </source>
</evidence>
<keyword evidence="5" id="KW-0614">Plasmid</keyword>
<accession>A0AAT9HZJ2</accession>
<dbReference type="EMBL" id="AP035769">
    <property type="protein sequence ID" value="BFO23118.1"/>
    <property type="molecule type" value="Genomic_DNA"/>
</dbReference>
<dbReference type="Pfam" id="PF23359">
    <property type="entry name" value="Lsr2_DNA-bd"/>
    <property type="match status" value="1"/>
</dbReference>
<dbReference type="InterPro" id="IPR055370">
    <property type="entry name" value="Lsr2_DNA-bd"/>
</dbReference>
<dbReference type="InterPro" id="IPR036625">
    <property type="entry name" value="E3-bd_dom_sf"/>
</dbReference>
<protein>
    <submittedName>
        <fullName evidence="5">Lsr2 family protein</fullName>
    </submittedName>
</protein>